<dbReference type="AlphaFoldDB" id="D2VW63"/>
<evidence type="ECO:0000256" key="1">
    <source>
        <dbReference type="SAM" id="Phobius"/>
    </source>
</evidence>
<dbReference type="Proteomes" id="UP000006671">
    <property type="component" value="Unassembled WGS sequence"/>
</dbReference>
<feature type="transmembrane region" description="Helical" evidence="1">
    <location>
        <begin position="378"/>
        <end position="397"/>
    </location>
</feature>
<evidence type="ECO:0000313" key="3">
    <source>
        <dbReference type="Proteomes" id="UP000006671"/>
    </source>
</evidence>
<feature type="transmembrane region" description="Helical" evidence="1">
    <location>
        <begin position="344"/>
        <end position="366"/>
    </location>
</feature>
<protein>
    <submittedName>
        <fullName evidence="2">Predicted protein</fullName>
    </submittedName>
</protein>
<name>D2VW63_NAEGR</name>
<accession>D2VW63</accession>
<feature type="transmembrane region" description="Helical" evidence="1">
    <location>
        <begin position="12"/>
        <end position="33"/>
    </location>
</feature>
<proteinExistence type="predicted"/>
<dbReference type="GeneID" id="8853985"/>
<feature type="transmembrane region" description="Helical" evidence="1">
    <location>
        <begin position="269"/>
        <end position="295"/>
    </location>
</feature>
<feature type="transmembrane region" description="Helical" evidence="1">
    <location>
        <begin position="234"/>
        <end position="257"/>
    </location>
</feature>
<feature type="transmembrane region" description="Helical" evidence="1">
    <location>
        <begin position="301"/>
        <end position="324"/>
    </location>
</feature>
<feature type="transmembrane region" description="Helical" evidence="1">
    <location>
        <begin position="450"/>
        <end position="468"/>
    </location>
</feature>
<dbReference type="KEGG" id="ngr:NAEGRDRAFT_73268"/>
<keyword evidence="1" id="KW-0812">Transmembrane</keyword>
<feature type="transmembrane region" description="Helical" evidence="1">
    <location>
        <begin position="417"/>
        <end position="438"/>
    </location>
</feature>
<organism evidence="3">
    <name type="scientific">Naegleria gruberi</name>
    <name type="common">Amoeba</name>
    <dbReference type="NCBI Taxonomy" id="5762"/>
    <lineage>
        <taxon>Eukaryota</taxon>
        <taxon>Discoba</taxon>
        <taxon>Heterolobosea</taxon>
        <taxon>Tetramitia</taxon>
        <taxon>Eutetramitia</taxon>
        <taxon>Vahlkampfiidae</taxon>
        <taxon>Naegleria</taxon>
    </lineage>
</organism>
<dbReference type="EMBL" id="GG738903">
    <property type="protein sequence ID" value="EFC39024.1"/>
    <property type="molecule type" value="Genomic_DNA"/>
</dbReference>
<dbReference type="RefSeq" id="XP_002671768.1">
    <property type="nucleotide sequence ID" value="XM_002671722.1"/>
</dbReference>
<dbReference type="VEuPathDB" id="AmoebaDB:NAEGRDRAFT_73268"/>
<reference evidence="2 3" key="1">
    <citation type="journal article" date="2010" name="Cell">
        <title>The genome of Naegleria gruberi illuminates early eukaryotic versatility.</title>
        <authorList>
            <person name="Fritz-Laylin L.K."/>
            <person name="Prochnik S.E."/>
            <person name="Ginger M.L."/>
            <person name="Dacks J.B."/>
            <person name="Carpenter M.L."/>
            <person name="Field M.C."/>
            <person name="Kuo A."/>
            <person name="Paredez A."/>
            <person name="Chapman J."/>
            <person name="Pham J."/>
            <person name="Shu S."/>
            <person name="Neupane R."/>
            <person name="Cipriano M."/>
            <person name="Mancuso J."/>
            <person name="Tu H."/>
            <person name="Salamov A."/>
            <person name="Lindquist E."/>
            <person name="Shapiro H."/>
            <person name="Lucas S."/>
            <person name="Grigoriev I.V."/>
            <person name="Cande W.Z."/>
            <person name="Fulton C."/>
            <person name="Rokhsar D.S."/>
            <person name="Dawson S.C."/>
        </authorList>
    </citation>
    <scope>NUCLEOTIDE SEQUENCE [LARGE SCALE GENOMIC DNA]</scope>
    <source>
        <strain evidence="2 3">NEG-M</strain>
    </source>
</reference>
<gene>
    <name evidence="2" type="ORF">NAEGRDRAFT_73268</name>
</gene>
<evidence type="ECO:0000313" key="2">
    <source>
        <dbReference type="EMBL" id="EFC39024.1"/>
    </source>
</evidence>
<keyword evidence="1" id="KW-1133">Transmembrane helix</keyword>
<sequence length="514" mass="58492">MHRFESHKNISSTSLGSVISLLIILIFISGNVYSLQWLNPFFQQCSGVSSKMSGSIDDIYIESWIPDGFSCEDVLYTEKVKWDGERINIVSNENICKKIRNLEVKWNRTCIDVLCGGLPENSMHNLMKHSDSSVEEWINACQYCGNNSVVFRDLVRRRECKANNEIVQQAITNFPTSMLFCGTFEYGIPFLFNNSKSKTSELSKNEFSYYCTCLSNGYYQPKCLPYNSDKIIHIAIRALLESIIVGEFFIGLFIVFIPKLVHSIRTKSFFHMLTISYTMLKLLIEAIFYMFAVVLDPEDGIALIVPTIIDCLNIILLLALFSWLGGWMRKVLVFFNKKNLIYSLLIYGIPFLMSFFGVAVPITMLLVLPKERVLTKVYFLNGFSLALLVFVIFGIIIGRALKKVSDVSIWKSQFAKYLVFITLVYIAFCISIALSLGISNESALKQTLDILSSLILLLVTASLLNIEFEMDELKSCYSCCFKSKQNFSSNHSPLLLHHHPEQSSTNYYSEVIGN</sequence>
<dbReference type="InParanoid" id="D2VW63"/>
<keyword evidence="1" id="KW-0472">Membrane</keyword>
<keyword evidence="3" id="KW-1185">Reference proteome</keyword>